<evidence type="ECO:0000256" key="2">
    <source>
        <dbReference type="ARBA" id="ARBA00006597"/>
    </source>
</evidence>
<dbReference type="GO" id="GO:0003677">
    <property type="term" value="F:DNA binding"/>
    <property type="evidence" value="ECO:0007669"/>
    <property type="project" value="UniProtKB-UniRule"/>
</dbReference>
<dbReference type="Pfam" id="PF02467">
    <property type="entry name" value="Whib"/>
    <property type="match status" value="1"/>
</dbReference>
<keyword evidence="10 11" id="KW-0804">Transcription</keyword>
<reference evidence="13 14" key="1">
    <citation type="submission" date="2019-06" db="EMBL/GenBank/DDBJ databases">
        <authorList>
            <person name="Li J."/>
        </authorList>
    </citation>
    <scope>NUCLEOTIDE SEQUENCE [LARGE SCALE GENOMIC DNA]</scope>
    <source>
        <strain evidence="13 14">LMG 28165</strain>
    </source>
</reference>
<dbReference type="GO" id="GO:0051539">
    <property type="term" value="F:4 iron, 4 sulfur cluster binding"/>
    <property type="evidence" value="ECO:0007669"/>
    <property type="project" value="UniProtKB-UniRule"/>
</dbReference>
<evidence type="ECO:0000256" key="1">
    <source>
        <dbReference type="ARBA" id="ARBA00004496"/>
    </source>
</evidence>
<dbReference type="OrthoDB" id="4228525at2"/>
<comment type="PTM">
    <text evidence="11">Upon Fe-S cluster removal intramolecular disulfide bonds are formed.</text>
</comment>
<feature type="domain" description="4Fe-4S Wbl-type" evidence="12">
    <location>
        <begin position="32"/>
        <end position="89"/>
    </location>
</feature>
<dbReference type="EMBL" id="VDHJ01000008">
    <property type="protein sequence ID" value="TNL97363.1"/>
    <property type="molecule type" value="Genomic_DNA"/>
</dbReference>
<evidence type="ECO:0000256" key="10">
    <source>
        <dbReference type="ARBA" id="ARBA00023163"/>
    </source>
</evidence>
<comment type="caution">
    <text evidence="13">The sequence shown here is derived from an EMBL/GenBank/DDBJ whole genome shotgun (WGS) entry which is preliminary data.</text>
</comment>
<dbReference type="Proteomes" id="UP000312032">
    <property type="component" value="Unassembled WGS sequence"/>
</dbReference>
<keyword evidence="3 11" id="KW-0004">4Fe-4S</keyword>
<comment type="function">
    <text evidence="11">Acts as a transcriptional regulator. Probably redox-responsive. The apo- but not holo-form probably binds DNA.</text>
</comment>
<dbReference type="InterPro" id="IPR034768">
    <property type="entry name" value="4FE4S_WBL"/>
</dbReference>
<keyword evidence="9 11" id="KW-1015">Disulfide bond</keyword>
<gene>
    <name evidence="11" type="primary">whiB</name>
    <name evidence="13" type="ORF">FHE74_06755</name>
</gene>
<evidence type="ECO:0000256" key="8">
    <source>
        <dbReference type="ARBA" id="ARBA00023125"/>
    </source>
</evidence>
<sequence>MSTMVTEAPRRDTKIDEAPEEFRRSQWVTKARCRGADPEALFVRGAEQRGVATSVCGSCAVAQQCLADALDNRIEFGVWGGLTERQRRALLRANPDVTSWARFLAEGGEIVAPGRGAAHCIAATERQRPA</sequence>
<evidence type="ECO:0000256" key="3">
    <source>
        <dbReference type="ARBA" id="ARBA00022485"/>
    </source>
</evidence>
<comment type="similarity">
    <text evidence="2 11">Belongs to the WhiB family.</text>
</comment>
<comment type="PTM">
    <text evidence="11">The Fe-S cluster can be nitrosylated by nitric oxide (NO).</text>
</comment>
<dbReference type="InterPro" id="IPR003482">
    <property type="entry name" value="Whib"/>
</dbReference>
<keyword evidence="7 11" id="KW-0805">Transcription regulation</keyword>
<evidence type="ECO:0000313" key="13">
    <source>
        <dbReference type="EMBL" id="TNL97363.1"/>
    </source>
</evidence>
<evidence type="ECO:0000256" key="5">
    <source>
        <dbReference type="ARBA" id="ARBA00023004"/>
    </source>
</evidence>
<name>A0A5C4U4S6_9CORY</name>
<feature type="binding site" evidence="11">
    <location>
        <position position="59"/>
    </location>
    <ligand>
        <name>[4Fe-4S] cluster</name>
        <dbReference type="ChEBI" id="CHEBI:49883"/>
    </ligand>
</feature>
<dbReference type="GO" id="GO:0005737">
    <property type="term" value="C:cytoplasm"/>
    <property type="evidence" value="ECO:0007669"/>
    <property type="project" value="UniProtKB-SubCell"/>
</dbReference>
<keyword evidence="14" id="KW-1185">Reference proteome</keyword>
<dbReference type="PROSITE" id="PS51674">
    <property type="entry name" value="4FE4S_WBL"/>
    <property type="match status" value="1"/>
</dbReference>
<keyword evidence="4 11" id="KW-0479">Metal-binding</keyword>
<evidence type="ECO:0000256" key="6">
    <source>
        <dbReference type="ARBA" id="ARBA00023014"/>
    </source>
</evidence>
<evidence type="ECO:0000256" key="4">
    <source>
        <dbReference type="ARBA" id="ARBA00022723"/>
    </source>
</evidence>
<accession>A0A5C4U4S6</accession>
<feature type="binding site" evidence="11">
    <location>
        <position position="33"/>
    </location>
    <ligand>
        <name>[4Fe-4S] cluster</name>
        <dbReference type="ChEBI" id="CHEBI:49883"/>
    </ligand>
</feature>
<dbReference type="GO" id="GO:0035731">
    <property type="term" value="F:dinitrosyl-iron complex binding"/>
    <property type="evidence" value="ECO:0007669"/>
    <property type="project" value="UniProtKB-UniRule"/>
</dbReference>
<keyword evidence="11" id="KW-0963">Cytoplasm</keyword>
<evidence type="ECO:0000259" key="12">
    <source>
        <dbReference type="PROSITE" id="PS51674"/>
    </source>
</evidence>
<dbReference type="PANTHER" id="PTHR38839">
    <property type="entry name" value="TRANSCRIPTIONAL REGULATOR WHID-RELATED"/>
    <property type="match status" value="1"/>
</dbReference>
<dbReference type="GO" id="GO:0046872">
    <property type="term" value="F:metal ion binding"/>
    <property type="evidence" value="ECO:0007669"/>
    <property type="project" value="UniProtKB-KW"/>
</dbReference>
<evidence type="ECO:0000256" key="11">
    <source>
        <dbReference type="HAMAP-Rule" id="MF_01479"/>
    </source>
</evidence>
<keyword evidence="5 11" id="KW-0408">Iron</keyword>
<dbReference type="GO" id="GO:0045454">
    <property type="term" value="P:cell redox homeostasis"/>
    <property type="evidence" value="ECO:0007669"/>
    <property type="project" value="TreeGrafter"/>
</dbReference>
<comment type="subcellular location">
    <subcellularLocation>
        <location evidence="1 11">Cytoplasm</location>
    </subcellularLocation>
</comment>
<dbReference type="PANTHER" id="PTHR38839:SF7">
    <property type="entry name" value="TRANSCRIPTIONAL REGULATOR WHIB4"/>
    <property type="match status" value="1"/>
</dbReference>
<proteinExistence type="inferred from homology"/>
<dbReference type="GO" id="GO:0047134">
    <property type="term" value="F:protein-disulfide reductase [NAD(P)H] activity"/>
    <property type="evidence" value="ECO:0007669"/>
    <property type="project" value="TreeGrafter"/>
</dbReference>
<evidence type="ECO:0000313" key="14">
    <source>
        <dbReference type="Proteomes" id="UP000312032"/>
    </source>
</evidence>
<evidence type="ECO:0000256" key="9">
    <source>
        <dbReference type="ARBA" id="ARBA00023157"/>
    </source>
</evidence>
<feature type="binding site" evidence="11">
    <location>
        <position position="56"/>
    </location>
    <ligand>
        <name>[4Fe-4S] cluster</name>
        <dbReference type="ChEBI" id="CHEBI:49883"/>
    </ligand>
</feature>
<dbReference type="GO" id="GO:0045892">
    <property type="term" value="P:negative regulation of DNA-templated transcription"/>
    <property type="evidence" value="ECO:0007669"/>
    <property type="project" value="TreeGrafter"/>
</dbReference>
<evidence type="ECO:0000256" key="7">
    <source>
        <dbReference type="ARBA" id="ARBA00023015"/>
    </source>
</evidence>
<feature type="binding site" evidence="11">
    <location>
        <position position="65"/>
    </location>
    <ligand>
        <name>[4Fe-4S] cluster</name>
        <dbReference type="ChEBI" id="CHEBI:49883"/>
    </ligand>
</feature>
<protein>
    <recommendedName>
        <fullName evidence="11">Transcriptional regulator WhiB</fullName>
    </recommendedName>
</protein>
<dbReference type="HAMAP" id="MF_01479">
    <property type="entry name" value="WhiB"/>
    <property type="match status" value="1"/>
</dbReference>
<keyword evidence="6 11" id="KW-0411">Iron-sulfur</keyword>
<comment type="cofactor">
    <cofactor evidence="11">
        <name>[4Fe-4S] cluster</name>
        <dbReference type="ChEBI" id="CHEBI:49883"/>
    </cofactor>
    <text evidence="11">Binds 1 [4Fe-4S] cluster per subunit. Following nitrosylation of the [4Fe-4S] cluster binds 1 [4Fe-8(NO)] cluster per subunit.</text>
</comment>
<dbReference type="AlphaFoldDB" id="A0A5C4U4S6"/>
<keyword evidence="8 11" id="KW-0238">DNA-binding</keyword>
<organism evidence="13 14">
    <name type="scientific">Corynebacterium tapiri</name>
    <dbReference type="NCBI Taxonomy" id="1448266"/>
    <lineage>
        <taxon>Bacteria</taxon>
        <taxon>Bacillati</taxon>
        <taxon>Actinomycetota</taxon>
        <taxon>Actinomycetes</taxon>
        <taxon>Mycobacteriales</taxon>
        <taxon>Corynebacteriaceae</taxon>
        <taxon>Corynebacterium</taxon>
    </lineage>
</organism>